<dbReference type="KEGG" id="bgh:BDBG_17318"/>
<dbReference type="VEuPathDB" id="FungiDB:BDBG_17318"/>
<sequence length="131" mass="13415">MHEASQKERERHEKMQEAECSVQTAHSHDDTSDKVYEPHTSEAAKPGVAGVRVAGTGVVGAGEPDTGAGVGDWGGAAEEGTEGGGEDTGDPATHGMSNSSIITFSKFLINDSTLGSLSSADADLSTHDDST</sequence>
<protein>
    <submittedName>
        <fullName evidence="2">Uncharacterized protein</fullName>
    </submittedName>
</protein>
<keyword evidence="3" id="KW-1185">Reference proteome</keyword>
<reference evidence="3" key="1">
    <citation type="journal article" date="2015" name="PLoS Genet.">
        <title>The dynamic genome and transcriptome of the human fungal pathogen Blastomyces and close relative Emmonsia.</title>
        <authorList>
            <person name="Munoz J.F."/>
            <person name="Gauthier G.M."/>
            <person name="Desjardins C.A."/>
            <person name="Gallo J.E."/>
            <person name="Holder J."/>
            <person name="Sullivan T.D."/>
            <person name="Marty A.J."/>
            <person name="Carmen J.C."/>
            <person name="Chen Z."/>
            <person name="Ding L."/>
            <person name="Gujja S."/>
            <person name="Magrini V."/>
            <person name="Misas E."/>
            <person name="Mitreva M."/>
            <person name="Priest M."/>
            <person name="Saif S."/>
            <person name="Whiston E.A."/>
            <person name="Young S."/>
            <person name="Zeng Q."/>
            <person name="Goldman W.E."/>
            <person name="Mardis E.R."/>
            <person name="Taylor J.W."/>
            <person name="McEwen J.G."/>
            <person name="Clay O.K."/>
            <person name="Klein B.S."/>
            <person name="Cuomo C.A."/>
        </authorList>
    </citation>
    <scope>NUCLEOTIDE SEQUENCE [LARGE SCALE GENOMIC DNA]</scope>
    <source>
        <strain evidence="3">SLH14081</strain>
    </source>
</reference>
<dbReference type="Proteomes" id="UP000002038">
    <property type="component" value="Unassembled WGS sequence"/>
</dbReference>
<feature type="compositionally biased region" description="Acidic residues" evidence="1">
    <location>
        <begin position="79"/>
        <end position="89"/>
    </location>
</feature>
<gene>
    <name evidence="2" type="ORF">BDBG_17318</name>
</gene>
<name>A0A179UQ66_BLAGS</name>
<dbReference type="AlphaFoldDB" id="A0A179UQ66"/>
<feature type="region of interest" description="Disordered" evidence="1">
    <location>
        <begin position="1"/>
        <end position="98"/>
    </location>
</feature>
<dbReference type="RefSeq" id="XP_031579187.1">
    <property type="nucleotide sequence ID" value="XM_031725069.1"/>
</dbReference>
<dbReference type="EMBL" id="GG657459">
    <property type="protein sequence ID" value="OAT10154.1"/>
    <property type="molecule type" value="Genomic_DNA"/>
</dbReference>
<accession>A0A179UQ66</accession>
<evidence type="ECO:0000313" key="3">
    <source>
        <dbReference type="Proteomes" id="UP000002038"/>
    </source>
</evidence>
<feature type="compositionally biased region" description="Low complexity" evidence="1">
    <location>
        <begin position="47"/>
        <end position="56"/>
    </location>
</feature>
<feature type="compositionally biased region" description="Basic and acidic residues" evidence="1">
    <location>
        <begin position="1"/>
        <end position="17"/>
    </location>
</feature>
<proteinExistence type="predicted"/>
<dbReference type="GeneID" id="42529072"/>
<evidence type="ECO:0000256" key="1">
    <source>
        <dbReference type="SAM" id="MobiDB-lite"/>
    </source>
</evidence>
<evidence type="ECO:0000313" key="2">
    <source>
        <dbReference type="EMBL" id="OAT10154.1"/>
    </source>
</evidence>
<organism evidence="2 3">
    <name type="scientific">Blastomyces gilchristii (strain SLH14081)</name>
    <name type="common">Blastomyces dermatitidis</name>
    <dbReference type="NCBI Taxonomy" id="559298"/>
    <lineage>
        <taxon>Eukaryota</taxon>
        <taxon>Fungi</taxon>
        <taxon>Dikarya</taxon>
        <taxon>Ascomycota</taxon>
        <taxon>Pezizomycotina</taxon>
        <taxon>Eurotiomycetes</taxon>
        <taxon>Eurotiomycetidae</taxon>
        <taxon>Onygenales</taxon>
        <taxon>Ajellomycetaceae</taxon>
        <taxon>Blastomyces</taxon>
    </lineage>
</organism>
<feature type="compositionally biased region" description="Basic and acidic residues" evidence="1">
    <location>
        <begin position="26"/>
        <end position="42"/>
    </location>
</feature>